<keyword evidence="3 4" id="KW-0067">ATP-binding</keyword>
<dbReference type="Pfam" id="PF09336">
    <property type="entry name" value="Vps4_C"/>
    <property type="match status" value="1"/>
</dbReference>
<dbReference type="Proteomes" id="UP000193642">
    <property type="component" value="Unassembled WGS sequence"/>
</dbReference>
<gene>
    <name evidence="6" type="ORF">BCR33DRAFT_754419</name>
</gene>
<evidence type="ECO:0000259" key="5">
    <source>
        <dbReference type="SMART" id="SM00382"/>
    </source>
</evidence>
<dbReference type="Pfam" id="PF00004">
    <property type="entry name" value="AAA"/>
    <property type="match status" value="1"/>
</dbReference>
<dbReference type="GO" id="GO:0016887">
    <property type="term" value="F:ATP hydrolysis activity"/>
    <property type="evidence" value="ECO:0007669"/>
    <property type="project" value="InterPro"/>
</dbReference>
<dbReference type="GO" id="GO:0005524">
    <property type="term" value="F:ATP binding"/>
    <property type="evidence" value="ECO:0007669"/>
    <property type="project" value="UniProtKB-KW"/>
</dbReference>
<dbReference type="SUPFAM" id="SSF52540">
    <property type="entry name" value="P-loop containing nucleoside triphosphate hydrolases"/>
    <property type="match status" value="1"/>
</dbReference>
<keyword evidence="2 4" id="KW-0547">Nucleotide-binding</keyword>
<organism evidence="6 7">
    <name type="scientific">Rhizoclosmatium globosum</name>
    <dbReference type="NCBI Taxonomy" id="329046"/>
    <lineage>
        <taxon>Eukaryota</taxon>
        <taxon>Fungi</taxon>
        <taxon>Fungi incertae sedis</taxon>
        <taxon>Chytridiomycota</taxon>
        <taxon>Chytridiomycota incertae sedis</taxon>
        <taxon>Chytridiomycetes</taxon>
        <taxon>Chytridiales</taxon>
        <taxon>Chytriomycetaceae</taxon>
        <taxon>Rhizoclosmatium</taxon>
    </lineage>
</organism>
<keyword evidence="6" id="KW-0378">Hydrolase</keyword>
<keyword evidence="7" id="KW-1185">Reference proteome</keyword>
<dbReference type="InterPro" id="IPR003960">
    <property type="entry name" value="ATPase_AAA_CS"/>
</dbReference>
<dbReference type="SMART" id="SM00382">
    <property type="entry name" value="AAA"/>
    <property type="match status" value="1"/>
</dbReference>
<dbReference type="EMBL" id="MCGO01000040">
    <property type="protein sequence ID" value="ORY39273.1"/>
    <property type="molecule type" value="Genomic_DNA"/>
</dbReference>
<dbReference type="InterPro" id="IPR050304">
    <property type="entry name" value="MT-severing_AAA_ATPase"/>
</dbReference>
<accession>A0A1Y2BWZ9</accession>
<protein>
    <submittedName>
        <fullName evidence="6">p-loop containing nucleoside triphosphate hydrolase protein</fullName>
    </submittedName>
</protein>
<evidence type="ECO:0000256" key="4">
    <source>
        <dbReference type="RuleBase" id="RU003651"/>
    </source>
</evidence>
<dbReference type="InterPro" id="IPR015415">
    <property type="entry name" value="Spast_Vps4_C"/>
</dbReference>
<dbReference type="InterPro" id="IPR003593">
    <property type="entry name" value="AAA+_ATPase"/>
</dbReference>
<sequence>MYEAIMNEVVDGGKDVTWDDIAGLDHAKKTIQEVVVWPMSRPDIFYGIRAPPKGLLLFGPPGTGKTLIGKCIATQSGAKFFSISSSSLTSKWVGDGEKMVRALFAVARVHQPSLLTQRTDGEVESTRRIKTEFLVQFDGCGTSSEDRILLIGATNRPHEIDEAARRRFRKKLTESRPIRRLSGSILDIAVKDVPPMTFADFQDALTQVKASVTERDLDLYLKFDAEFGSSLVQEFEIGFFEK</sequence>
<evidence type="ECO:0000256" key="3">
    <source>
        <dbReference type="ARBA" id="ARBA00022840"/>
    </source>
</evidence>
<dbReference type="STRING" id="329046.A0A1Y2BWZ9"/>
<evidence type="ECO:0000256" key="2">
    <source>
        <dbReference type="ARBA" id="ARBA00022741"/>
    </source>
</evidence>
<proteinExistence type="inferred from homology"/>
<name>A0A1Y2BWZ9_9FUNG</name>
<reference evidence="6 7" key="1">
    <citation type="submission" date="2016-07" db="EMBL/GenBank/DDBJ databases">
        <title>Pervasive Adenine N6-methylation of Active Genes in Fungi.</title>
        <authorList>
            <consortium name="DOE Joint Genome Institute"/>
            <person name="Mondo S.J."/>
            <person name="Dannebaum R.O."/>
            <person name="Kuo R.C."/>
            <person name="Labutti K."/>
            <person name="Haridas S."/>
            <person name="Kuo A."/>
            <person name="Salamov A."/>
            <person name="Ahrendt S.R."/>
            <person name="Lipzen A."/>
            <person name="Sullivan W."/>
            <person name="Andreopoulos W.B."/>
            <person name="Clum A."/>
            <person name="Lindquist E."/>
            <person name="Daum C."/>
            <person name="Ramamoorthy G.K."/>
            <person name="Gryganskyi A."/>
            <person name="Culley D."/>
            <person name="Magnuson J.K."/>
            <person name="James T.Y."/>
            <person name="O'Malley M.A."/>
            <person name="Stajich J.E."/>
            <person name="Spatafora J.W."/>
            <person name="Visel A."/>
            <person name="Grigoriev I.V."/>
        </authorList>
    </citation>
    <scope>NUCLEOTIDE SEQUENCE [LARGE SCALE GENOMIC DNA]</scope>
    <source>
        <strain evidence="6 7">JEL800</strain>
    </source>
</reference>
<dbReference type="PANTHER" id="PTHR23074:SF17">
    <property type="entry name" value="FIDGETIN-LIKE PROTEIN 1"/>
    <property type="match status" value="1"/>
</dbReference>
<dbReference type="InterPro" id="IPR003959">
    <property type="entry name" value="ATPase_AAA_core"/>
</dbReference>
<dbReference type="InterPro" id="IPR027417">
    <property type="entry name" value="P-loop_NTPase"/>
</dbReference>
<evidence type="ECO:0000256" key="1">
    <source>
        <dbReference type="ARBA" id="ARBA00006914"/>
    </source>
</evidence>
<dbReference type="Gene3D" id="3.40.50.300">
    <property type="entry name" value="P-loop containing nucleotide triphosphate hydrolases"/>
    <property type="match status" value="1"/>
</dbReference>
<dbReference type="PANTHER" id="PTHR23074">
    <property type="entry name" value="AAA DOMAIN-CONTAINING"/>
    <property type="match status" value="1"/>
</dbReference>
<evidence type="ECO:0000313" key="6">
    <source>
        <dbReference type="EMBL" id="ORY39273.1"/>
    </source>
</evidence>
<feature type="domain" description="AAA+ ATPase" evidence="5">
    <location>
        <begin position="51"/>
        <end position="179"/>
    </location>
</feature>
<dbReference type="OrthoDB" id="10251136at2759"/>
<comment type="caution">
    <text evidence="6">The sequence shown here is derived from an EMBL/GenBank/DDBJ whole genome shotgun (WGS) entry which is preliminary data.</text>
</comment>
<comment type="similarity">
    <text evidence="1 4">Belongs to the AAA ATPase family.</text>
</comment>
<evidence type="ECO:0000313" key="7">
    <source>
        <dbReference type="Proteomes" id="UP000193642"/>
    </source>
</evidence>
<dbReference type="AlphaFoldDB" id="A0A1Y2BWZ9"/>
<dbReference type="PROSITE" id="PS00674">
    <property type="entry name" value="AAA"/>
    <property type="match status" value="1"/>
</dbReference>